<dbReference type="GO" id="GO:0000149">
    <property type="term" value="F:SNARE binding"/>
    <property type="evidence" value="ECO:0007669"/>
    <property type="project" value="TreeGrafter"/>
</dbReference>
<dbReference type="PROSITE" id="PS50942">
    <property type="entry name" value="ENTH"/>
    <property type="match status" value="1"/>
</dbReference>
<evidence type="ECO:0000256" key="7">
    <source>
        <dbReference type="ARBA" id="ARBA00023176"/>
    </source>
</evidence>
<dbReference type="FunFam" id="1.20.58.150:FF:000003">
    <property type="entry name" value="Putative clathrin assembly protein"/>
    <property type="match status" value="1"/>
</dbReference>
<dbReference type="FunFam" id="1.25.40.90:FF:000005">
    <property type="entry name" value="Clathrin assembly protein AP180"/>
    <property type="match status" value="1"/>
</dbReference>
<keyword evidence="11" id="KW-0167">Capsid protein</keyword>
<feature type="domain" description="ENTH" evidence="10">
    <location>
        <begin position="24"/>
        <end position="161"/>
    </location>
</feature>
<dbReference type="GO" id="GO:0030136">
    <property type="term" value="C:clathrin-coated vesicle"/>
    <property type="evidence" value="ECO:0007669"/>
    <property type="project" value="UniProtKB-SubCell"/>
</dbReference>
<dbReference type="SMART" id="SM00273">
    <property type="entry name" value="ENTH"/>
    <property type="match status" value="1"/>
</dbReference>
<keyword evidence="8" id="KW-0968">Cytoplasmic vesicle</keyword>
<dbReference type="GO" id="GO:0032050">
    <property type="term" value="F:clathrin heavy chain binding"/>
    <property type="evidence" value="ECO:0007669"/>
    <property type="project" value="TreeGrafter"/>
</dbReference>
<dbReference type="InterPro" id="IPR008942">
    <property type="entry name" value="ENTH_VHS"/>
</dbReference>
<sequence>MGTLQTWRKTLGALKDHTTVGLAHVNSDFKDVDVAIVKATNHVEHPPKERYVRKIMAATSAVRPRADVAYCIHALSRRLVKTHNWTVALKTLIVLHRTLREGDPTFREELLNFQQRGRIIQMSNFKDDSSPIAWDCSAWVRTYALFLEERLECFRILKYDIEAERLPRLAPGQDKGYSKTRELSSEELLDQLPALQQLLYRLMGCRPEGAAVSNYVIQYALALVLKESFKIYCAINDGIINLVDKFFEMPRHEAIKALDVYKRAGQQASNLSDFYEVCKGLELARNFQFPALKEPPQSFLVTMEDYIQEAPRTVSVPSETLEYPERLMLTYKPHEEEDTLPSEEAMVPEDEQKPLPSDDVAAASADSHVAPPQPSSLDSTDLLGLNMTTADAFAIEESNALALAIVPNGESNATQAKSFDPTGWELALVETPSNNISSVQDRQLAGGLDSLTLNSLYDDAAYRASSQQQPSYGVPSQQQPLYGAPNPFGAPDPFAMSNNVRSPRAVQMDAMSQYQTNPFTPFQPTYPHQSQQPQQLMLMGATNQQNPFMDSGFGPFPANPDNHQHANNPFGSPSLL</sequence>
<dbReference type="Gene3D" id="1.20.58.150">
    <property type="entry name" value="ANTH domain"/>
    <property type="match status" value="1"/>
</dbReference>
<evidence type="ECO:0000313" key="11">
    <source>
        <dbReference type="EMBL" id="GAA0147745.1"/>
    </source>
</evidence>
<dbReference type="SUPFAM" id="SSF48464">
    <property type="entry name" value="ENTH/VHS domain"/>
    <property type="match status" value="1"/>
</dbReference>
<organism evidence="11 12">
    <name type="scientific">Lithospermum erythrorhizon</name>
    <name type="common">Purple gromwell</name>
    <name type="synonym">Lithospermum officinale var. erythrorhizon</name>
    <dbReference type="NCBI Taxonomy" id="34254"/>
    <lineage>
        <taxon>Eukaryota</taxon>
        <taxon>Viridiplantae</taxon>
        <taxon>Streptophyta</taxon>
        <taxon>Embryophyta</taxon>
        <taxon>Tracheophyta</taxon>
        <taxon>Spermatophyta</taxon>
        <taxon>Magnoliopsida</taxon>
        <taxon>eudicotyledons</taxon>
        <taxon>Gunneridae</taxon>
        <taxon>Pentapetalae</taxon>
        <taxon>asterids</taxon>
        <taxon>lamiids</taxon>
        <taxon>Boraginales</taxon>
        <taxon>Boraginaceae</taxon>
        <taxon>Boraginoideae</taxon>
        <taxon>Lithospermeae</taxon>
        <taxon>Lithospermum</taxon>
    </lineage>
</organism>
<accession>A0AAV3P805</accession>
<evidence type="ECO:0000256" key="5">
    <source>
        <dbReference type="ARBA" id="ARBA00023034"/>
    </source>
</evidence>
<keyword evidence="7" id="KW-0168">Coated pit</keyword>
<dbReference type="InterPro" id="IPR014712">
    <property type="entry name" value="ANTH_dom_sf"/>
</dbReference>
<keyword evidence="5" id="KW-0333">Golgi apparatus</keyword>
<dbReference type="AlphaFoldDB" id="A0AAV3P805"/>
<feature type="region of interest" description="Disordered" evidence="9">
    <location>
        <begin position="552"/>
        <end position="576"/>
    </location>
</feature>
<feature type="compositionally biased region" description="Acidic residues" evidence="9">
    <location>
        <begin position="336"/>
        <end position="349"/>
    </location>
</feature>
<feature type="compositionally biased region" description="Polar residues" evidence="9">
    <location>
        <begin position="565"/>
        <end position="576"/>
    </location>
</feature>
<evidence type="ECO:0000256" key="3">
    <source>
        <dbReference type="ARBA" id="ARBA00004600"/>
    </source>
</evidence>
<evidence type="ECO:0000256" key="2">
    <source>
        <dbReference type="ARBA" id="ARBA00004555"/>
    </source>
</evidence>
<proteinExistence type="predicted"/>
<dbReference type="PANTHER" id="PTHR22951:SF89">
    <property type="entry name" value="OS05G0549000 PROTEIN"/>
    <property type="match status" value="1"/>
</dbReference>
<keyword evidence="4" id="KW-0254">Endocytosis</keyword>
<dbReference type="GO" id="GO:0005905">
    <property type="term" value="C:clathrin-coated pit"/>
    <property type="evidence" value="ECO:0007669"/>
    <property type="project" value="UniProtKB-SubCell"/>
</dbReference>
<keyword evidence="11" id="KW-0946">Virion</keyword>
<dbReference type="GO" id="GO:0005545">
    <property type="term" value="F:1-phosphatidylinositol binding"/>
    <property type="evidence" value="ECO:0007669"/>
    <property type="project" value="InterPro"/>
</dbReference>
<evidence type="ECO:0000256" key="4">
    <source>
        <dbReference type="ARBA" id="ARBA00022583"/>
    </source>
</evidence>
<evidence type="ECO:0000256" key="8">
    <source>
        <dbReference type="ARBA" id="ARBA00023329"/>
    </source>
</evidence>
<dbReference type="EMBL" id="BAABME010001130">
    <property type="protein sequence ID" value="GAA0147745.1"/>
    <property type="molecule type" value="Genomic_DNA"/>
</dbReference>
<evidence type="ECO:0000259" key="10">
    <source>
        <dbReference type="PROSITE" id="PS50942"/>
    </source>
</evidence>
<comment type="subcellular location">
    <subcellularLocation>
        <location evidence="1">Cytoplasmic vesicle</location>
        <location evidence="1">Clathrin-coated vesicle</location>
    </subcellularLocation>
    <subcellularLocation>
        <location evidence="2">Golgi apparatus</location>
    </subcellularLocation>
    <subcellularLocation>
        <location evidence="3">Membrane</location>
        <location evidence="3">Clathrin-coated pit</location>
    </subcellularLocation>
</comment>
<feature type="region of interest" description="Disordered" evidence="9">
    <location>
        <begin position="336"/>
        <end position="377"/>
    </location>
</feature>
<name>A0AAV3P805_LITER</name>
<evidence type="ECO:0000256" key="1">
    <source>
        <dbReference type="ARBA" id="ARBA00004132"/>
    </source>
</evidence>
<dbReference type="SUPFAM" id="SSF89009">
    <property type="entry name" value="GAT-like domain"/>
    <property type="match status" value="1"/>
</dbReference>
<dbReference type="GO" id="GO:0006900">
    <property type="term" value="P:vesicle budding from membrane"/>
    <property type="evidence" value="ECO:0007669"/>
    <property type="project" value="TreeGrafter"/>
</dbReference>
<protein>
    <submittedName>
        <fullName evidence="11">Vesicle coat protein</fullName>
    </submittedName>
</protein>
<dbReference type="Proteomes" id="UP001454036">
    <property type="component" value="Unassembled WGS sequence"/>
</dbReference>
<reference evidence="11 12" key="1">
    <citation type="submission" date="2024-01" db="EMBL/GenBank/DDBJ databases">
        <title>The complete chloroplast genome sequence of Lithospermum erythrorhizon: insights into the phylogenetic relationship among Boraginaceae species and the maternal lineages of purple gromwells.</title>
        <authorList>
            <person name="Okada T."/>
            <person name="Watanabe K."/>
        </authorList>
    </citation>
    <scope>NUCLEOTIDE SEQUENCE [LARGE SCALE GENOMIC DNA]</scope>
</reference>
<dbReference type="InterPro" id="IPR011417">
    <property type="entry name" value="ANTH_dom"/>
</dbReference>
<keyword evidence="6" id="KW-0472">Membrane</keyword>
<dbReference type="GO" id="GO:0048268">
    <property type="term" value="P:clathrin coat assembly"/>
    <property type="evidence" value="ECO:0007669"/>
    <property type="project" value="InterPro"/>
</dbReference>
<keyword evidence="12" id="KW-1185">Reference proteome</keyword>
<feature type="compositionally biased region" description="Polar residues" evidence="9">
    <location>
        <begin position="464"/>
        <end position="480"/>
    </location>
</feature>
<dbReference type="InterPro" id="IPR048050">
    <property type="entry name" value="ANTH_N_plant"/>
</dbReference>
<dbReference type="GO" id="GO:0005546">
    <property type="term" value="F:phosphatidylinositol-4,5-bisphosphate binding"/>
    <property type="evidence" value="ECO:0007669"/>
    <property type="project" value="TreeGrafter"/>
</dbReference>
<gene>
    <name evidence="11" type="ORF">LIER_07370</name>
</gene>
<evidence type="ECO:0000256" key="9">
    <source>
        <dbReference type="SAM" id="MobiDB-lite"/>
    </source>
</evidence>
<dbReference type="Gene3D" id="1.25.40.90">
    <property type="match status" value="1"/>
</dbReference>
<dbReference type="GO" id="GO:0005794">
    <property type="term" value="C:Golgi apparatus"/>
    <property type="evidence" value="ECO:0007669"/>
    <property type="project" value="UniProtKB-SubCell"/>
</dbReference>
<dbReference type="PANTHER" id="PTHR22951">
    <property type="entry name" value="CLATHRIN ASSEMBLY PROTEIN"/>
    <property type="match status" value="1"/>
</dbReference>
<dbReference type="InterPro" id="IPR013809">
    <property type="entry name" value="ENTH"/>
</dbReference>
<dbReference type="Pfam" id="PF07651">
    <property type="entry name" value="ANTH"/>
    <property type="match status" value="1"/>
</dbReference>
<feature type="compositionally biased region" description="Low complexity" evidence="9">
    <location>
        <begin position="357"/>
        <end position="370"/>
    </location>
</feature>
<evidence type="ECO:0000313" key="12">
    <source>
        <dbReference type="Proteomes" id="UP001454036"/>
    </source>
</evidence>
<dbReference type="GO" id="GO:0072583">
    <property type="term" value="P:clathrin-dependent endocytosis"/>
    <property type="evidence" value="ECO:0007669"/>
    <property type="project" value="InterPro"/>
</dbReference>
<dbReference type="CDD" id="cd03564">
    <property type="entry name" value="ANTH_N"/>
    <property type="match status" value="1"/>
</dbReference>
<feature type="region of interest" description="Disordered" evidence="9">
    <location>
        <begin position="464"/>
        <end position="488"/>
    </location>
</feature>
<evidence type="ECO:0000256" key="6">
    <source>
        <dbReference type="ARBA" id="ARBA00023136"/>
    </source>
</evidence>
<comment type="caution">
    <text evidence="11">The sequence shown here is derived from an EMBL/GenBank/DDBJ whole genome shotgun (WGS) entry which is preliminary data.</text>
</comment>
<dbReference type="InterPro" id="IPR045192">
    <property type="entry name" value="AP180-like"/>
</dbReference>